<name>A0A0M4M2S4_BIFLI</name>
<feature type="compositionally biased region" description="Basic and acidic residues" evidence="1">
    <location>
        <begin position="14"/>
        <end position="23"/>
    </location>
</feature>
<reference evidence="2 3" key="1">
    <citation type="submission" date="2014-12" db="EMBL/GenBank/DDBJ databases">
        <title>Complete genome sequence of Bifidobacterium longum subsp. infantis BT1.</title>
        <authorList>
            <person name="Kim J.F."/>
            <person name="Kwak M.-J."/>
        </authorList>
    </citation>
    <scope>NUCLEOTIDE SEQUENCE [LARGE SCALE GENOMIC DNA]</scope>
    <source>
        <strain evidence="2 3">BT1</strain>
    </source>
</reference>
<evidence type="ECO:0000313" key="2">
    <source>
        <dbReference type="EMBL" id="ALE09122.1"/>
    </source>
</evidence>
<proteinExistence type="predicted"/>
<dbReference type="PATRIC" id="fig|1682.24.peg.1045"/>
<gene>
    <name evidence="2" type="ORF">RY67_1083</name>
</gene>
<dbReference type="Proteomes" id="UP000067206">
    <property type="component" value="Chromosome"/>
</dbReference>
<feature type="compositionally biased region" description="Basic and acidic residues" evidence="1">
    <location>
        <begin position="105"/>
        <end position="114"/>
    </location>
</feature>
<organism evidence="2 3">
    <name type="scientific">Bifidobacterium longum subsp. infantis</name>
    <dbReference type="NCBI Taxonomy" id="1682"/>
    <lineage>
        <taxon>Bacteria</taxon>
        <taxon>Bacillati</taxon>
        <taxon>Actinomycetota</taxon>
        <taxon>Actinomycetes</taxon>
        <taxon>Bifidobacteriales</taxon>
        <taxon>Bifidobacteriaceae</taxon>
        <taxon>Bifidobacterium</taxon>
    </lineage>
</organism>
<protein>
    <submittedName>
        <fullName evidence="2">Uncharacterized protein</fullName>
    </submittedName>
</protein>
<accession>A0A0M4M2S4</accession>
<feature type="compositionally biased region" description="Polar residues" evidence="1">
    <location>
        <begin position="117"/>
        <end position="128"/>
    </location>
</feature>
<evidence type="ECO:0000256" key="1">
    <source>
        <dbReference type="SAM" id="MobiDB-lite"/>
    </source>
</evidence>
<evidence type="ECO:0000313" key="3">
    <source>
        <dbReference type="Proteomes" id="UP000067206"/>
    </source>
</evidence>
<feature type="region of interest" description="Disordered" evidence="1">
    <location>
        <begin position="105"/>
        <end position="128"/>
    </location>
</feature>
<dbReference type="EMBL" id="CP010411">
    <property type="protein sequence ID" value="ALE09122.1"/>
    <property type="molecule type" value="Genomic_DNA"/>
</dbReference>
<dbReference type="AlphaFoldDB" id="A0A0M4M2S4"/>
<feature type="region of interest" description="Disordered" evidence="1">
    <location>
        <begin position="1"/>
        <end position="23"/>
    </location>
</feature>
<sequence>MVVQKHGRATGYRDGLEGPHAEEESVIRIHTSPGTGADHALTHRSAPPFPSRTAINKAISHEDGRCAADTPSVRRFRASRPDRCAISGFRVTLVRLFARAWRPLHPEPRGHVDSGRSCPTWQTENPHT</sequence>